<keyword evidence="4" id="KW-1185">Reference proteome</keyword>
<proteinExistence type="predicted"/>
<dbReference type="GO" id="GO:0003824">
    <property type="term" value="F:catalytic activity"/>
    <property type="evidence" value="ECO:0007669"/>
    <property type="project" value="InterPro"/>
</dbReference>
<reference evidence="4" key="1">
    <citation type="submission" date="2023-01" db="EMBL/GenBank/DDBJ databases">
        <title>Key to firefly adult light organ development and bioluminescence: homeobox transcription factors regulate luciferase expression and transportation to peroxisome.</title>
        <authorList>
            <person name="Fu X."/>
        </authorList>
    </citation>
    <scope>NUCLEOTIDE SEQUENCE [LARGE SCALE GENOMIC DNA]</scope>
</reference>
<dbReference type="Gene3D" id="3.60.10.10">
    <property type="entry name" value="Endonuclease/exonuclease/phosphatase"/>
    <property type="match status" value="1"/>
</dbReference>
<dbReference type="InterPro" id="IPR005135">
    <property type="entry name" value="Endo/exonuclease/phosphatase"/>
</dbReference>
<dbReference type="EMBL" id="JARPUR010000005">
    <property type="protein sequence ID" value="KAK4876094.1"/>
    <property type="molecule type" value="Genomic_DNA"/>
</dbReference>
<dbReference type="AlphaFoldDB" id="A0AAN7PSY9"/>
<accession>A0AAN7PSY9</accession>
<dbReference type="Proteomes" id="UP001353858">
    <property type="component" value="Unassembled WGS sequence"/>
</dbReference>
<comment type="caution">
    <text evidence="3">The sequence shown here is derived from an EMBL/GenBank/DDBJ whole genome shotgun (WGS) entry which is preliminary data.</text>
</comment>
<evidence type="ECO:0000259" key="2">
    <source>
        <dbReference type="Pfam" id="PF20700"/>
    </source>
</evidence>
<dbReference type="SUPFAM" id="SSF56219">
    <property type="entry name" value="DNase I-like"/>
    <property type="match status" value="1"/>
</dbReference>
<evidence type="ECO:0008006" key="5">
    <source>
        <dbReference type="Google" id="ProtNLM"/>
    </source>
</evidence>
<name>A0AAN7PSY9_9COLE</name>
<evidence type="ECO:0000259" key="1">
    <source>
        <dbReference type="Pfam" id="PF03372"/>
    </source>
</evidence>
<dbReference type="InterPro" id="IPR036691">
    <property type="entry name" value="Endo/exonu/phosph_ase_sf"/>
</dbReference>
<feature type="domain" description="Mutator-like transposase" evidence="2">
    <location>
        <begin position="108"/>
        <end position="213"/>
    </location>
</feature>
<gene>
    <name evidence="3" type="ORF">RN001_012516</name>
</gene>
<dbReference type="Pfam" id="PF20700">
    <property type="entry name" value="Mutator"/>
    <property type="match status" value="1"/>
</dbReference>
<feature type="domain" description="Endonuclease/exonuclease/phosphatase" evidence="1">
    <location>
        <begin position="15"/>
        <end position="79"/>
    </location>
</feature>
<protein>
    <recommendedName>
        <fullName evidence="5">Endonuclease/exonuclease/phosphatase domain-containing protein</fullName>
    </recommendedName>
</protein>
<organism evidence="3 4">
    <name type="scientific">Aquatica leii</name>
    <dbReference type="NCBI Taxonomy" id="1421715"/>
    <lineage>
        <taxon>Eukaryota</taxon>
        <taxon>Metazoa</taxon>
        <taxon>Ecdysozoa</taxon>
        <taxon>Arthropoda</taxon>
        <taxon>Hexapoda</taxon>
        <taxon>Insecta</taxon>
        <taxon>Pterygota</taxon>
        <taxon>Neoptera</taxon>
        <taxon>Endopterygota</taxon>
        <taxon>Coleoptera</taxon>
        <taxon>Polyphaga</taxon>
        <taxon>Elateriformia</taxon>
        <taxon>Elateroidea</taxon>
        <taxon>Lampyridae</taxon>
        <taxon>Luciolinae</taxon>
        <taxon>Aquatica</taxon>
    </lineage>
</organism>
<dbReference type="InterPro" id="IPR049012">
    <property type="entry name" value="Mutator_transp_dom"/>
</dbReference>
<evidence type="ECO:0000313" key="3">
    <source>
        <dbReference type="EMBL" id="KAK4876094.1"/>
    </source>
</evidence>
<dbReference type="Pfam" id="PF03372">
    <property type="entry name" value="Exo_endo_phos"/>
    <property type="match status" value="1"/>
</dbReference>
<sequence>MANNPNITSLKISFWNCNCLQYKTTELQNFLGQYKIDVILLSETHLNVCNNPKIPNYTFYHTDRDNKGGGTGIFFLYNKNFYCTMPERKIFKHVFNKINKCNGLLVTPSKINYGIVWGSLSSGSTYAHTAELLSVMDIPPISYYLYHKIENELTWKNVLWKNMEKAGVKEKEIARRNGHIDSDGVPWITVYVDGGWSKRSYGHNLNALSGVVSYNF</sequence>
<evidence type="ECO:0000313" key="4">
    <source>
        <dbReference type="Proteomes" id="UP001353858"/>
    </source>
</evidence>